<comment type="caution">
    <text evidence="4">The sequence shown here is derived from an EMBL/GenBank/DDBJ whole genome shotgun (WGS) entry which is preliminary data.</text>
</comment>
<keyword evidence="2" id="KW-0012">Acyltransferase</keyword>
<feature type="domain" description="N-acetyltransferase" evidence="3">
    <location>
        <begin position="17"/>
        <end position="175"/>
    </location>
</feature>
<dbReference type="InterPro" id="IPR000182">
    <property type="entry name" value="GNAT_dom"/>
</dbReference>
<evidence type="ECO:0000313" key="5">
    <source>
        <dbReference type="Proteomes" id="UP000195106"/>
    </source>
</evidence>
<dbReference type="Proteomes" id="UP000195106">
    <property type="component" value="Unassembled WGS sequence"/>
</dbReference>
<dbReference type="InterPro" id="IPR050832">
    <property type="entry name" value="Bact_Acetyltransf"/>
</dbReference>
<proteinExistence type="predicted"/>
<dbReference type="AlphaFoldDB" id="A0A251XR84"/>
<dbReference type="SUPFAM" id="SSF55729">
    <property type="entry name" value="Acyl-CoA N-acyltransferases (Nat)"/>
    <property type="match status" value="1"/>
</dbReference>
<protein>
    <submittedName>
        <fullName evidence="4">Putative acetyltransferase</fullName>
    </submittedName>
</protein>
<dbReference type="Pfam" id="PF00583">
    <property type="entry name" value="Acetyltransf_1"/>
    <property type="match status" value="1"/>
</dbReference>
<evidence type="ECO:0000256" key="2">
    <source>
        <dbReference type="ARBA" id="ARBA00023315"/>
    </source>
</evidence>
<keyword evidence="1 4" id="KW-0808">Transferase</keyword>
<dbReference type="EMBL" id="MDHJ01000001">
    <property type="protein sequence ID" value="OUE07773.1"/>
    <property type="molecule type" value="Genomic_DNA"/>
</dbReference>
<dbReference type="Gene3D" id="3.40.630.30">
    <property type="match status" value="1"/>
</dbReference>
<gene>
    <name evidence="4" type="ORF">CMsap09_02395</name>
</gene>
<evidence type="ECO:0000313" key="4">
    <source>
        <dbReference type="EMBL" id="OUE07773.1"/>
    </source>
</evidence>
<dbReference type="PROSITE" id="PS51186">
    <property type="entry name" value="GNAT"/>
    <property type="match status" value="1"/>
</dbReference>
<organism evidence="4 5">
    <name type="scientific">Clavibacter michiganensis</name>
    <dbReference type="NCBI Taxonomy" id="28447"/>
    <lineage>
        <taxon>Bacteria</taxon>
        <taxon>Bacillati</taxon>
        <taxon>Actinomycetota</taxon>
        <taxon>Actinomycetes</taxon>
        <taxon>Micrococcales</taxon>
        <taxon>Microbacteriaceae</taxon>
        <taxon>Clavibacter</taxon>
    </lineage>
</organism>
<sequence>MTPDDRTVPPAAPPEGIVLRPARGDDLPFLEEMLLASMGWRDDGAMTRGRMLRTPELAHYVSGWPRPGDVGVIAVSAGDPVGAAWARLFGDDDRGYGFVAPDIPELGMALVRSARGRGAGRALLVALVAAVRASGAPGVSLSVEDGNDRARALYASLGFLHVGREGGSDVLLLRW</sequence>
<dbReference type="InterPro" id="IPR016181">
    <property type="entry name" value="Acyl_CoA_acyltransferase"/>
</dbReference>
<name>A0A251XR84_9MICO</name>
<dbReference type="GO" id="GO:0016747">
    <property type="term" value="F:acyltransferase activity, transferring groups other than amino-acyl groups"/>
    <property type="evidence" value="ECO:0007669"/>
    <property type="project" value="InterPro"/>
</dbReference>
<evidence type="ECO:0000259" key="3">
    <source>
        <dbReference type="PROSITE" id="PS51186"/>
    </source>
</evidence>
<dbReference type="PANTHER" id="PTHR43877">
    <property type="entry name" value="AMINOALKYLPHOSPHONATE N-ACETYLTRANSFERASE-RELATED-RELATED"/>
    <property type="match status" value="1"/>
</dbReference>
<evidence type="ECO:0000256" key="1">
    <source>
        <dbReference type="ARBA" id="ARBA00022679"/>
    </source>
</evidence>
<reference evidence="4 5" key="1">
    <citation type="submission" date="2016-08" db="EMBL/GenBank/DDBJ databases">
        <title>Genome sequence of Clavibacter michiganensis spp. strain CASJ009.</title>
        <authorList>
            <person name="Thapa S.P."/>
            <person name="Coaker G."/>
        </authorList>
    </citation>
    <scope>NUCLEOTIDE SEQUENCE [LARGE SCALE GENOMIC DNA]</scope>
    <source>
        <strain evidence="4">CASJ009</strain>
    </source>
</reference>
<accession>A0A251XR84</accession>